<dbReference type="GO" id="GO:0009507">
    <property type="term" value="C:chloroplast"/>
    <property type="evidence" value="ECO:0007669"/>
    <property type="project" value="TreeGrafter"/>
</dbReference>
<accession>A0A176VE75</accession>
<dbReference type="Gene3D" id="1.10.10.1770">
    <property type="entry name" value="Gun4-like"/>
    <property type="match status" value="1"/>
</dbReference>
<evidence type="ECO:0000313" key="3">
    <source>
        <dbReference type="EMBL" id="OAE19248.1"/>
    </source>
</evidence>
<sequence length="294" mass="32547">MEAVMLLGTAGVGVLGGSRAMPQRVQCVQIAQARCCNVRLRVVAASATAREATVDVALESELGVSYELLRDKLAAGEWEAADAETRRLLCVMAGEGAVKRKWVYFSEVQFIPEADLRTVDGLWRAYSNQKFGYSVQRRVWKSVNESWTAFFKKVGWTRQLGDSRNDAYKKFPLEFMWDVEDPTPRGHLPLTNALRGTQLIEKLLLHPAFAFADEDEKLMMPEEIDMSSEGLMQNLKPKSRVQQNSPPSGDSPAKKARGGEKLMDGTGHGRLVAGSSLSQSLHSSAHRRPEHTGA</sequence>
<dbReference type="InterPro" id="IPR008629">
    <property type="entry name" value="GUN4-like"/>
</dbReference>
<name>A0A176VE75_MARPO</name>
<evidence type="ECO:0000259" key="2">
    <source>
        <dbReference type="Pfam" id="PF05419"/>
    </source>
</evidence>
<dbReference type="Pfam" id="PF05419">
    <property type="entry name" value="GUN4"/>
    <property type="match status" value="1"/>
</dbReference>
<evidence type="ECO:0000256" key="1">
    <source>
        <dbReference type="SAM" id="MobiDB-lite"/>
    </source>
</evidence>
<feature type="region of interest" description="Disordered" evidence="1">
    <location>
        <begin position="236"/>
        <end position="294"/>
    </location>
</feature>
<dbReference type="GO" id="GO:0010019">
    <property type="term" value="P:chloroplast-nucleus signaling pathway"/>
    <property type="evidence" value="ECO:0007669"/>
    <property type="project" value="TreeGrafter"/>
</dbReference>
<gene>
    <name evidence="3" type="ORF">AXG93_3507s1200</name>
</gene>
<dbReference type="InterPro" id="IPR037215">
    <property type="entry name" value="GUN4-like_sf"/>
</dbReference>
<dbReference type="PANTHER" id="PTHR34800">
    <property type="entry name" value="TETRAPYRROLE-BINDING PROTEIN, CHLOROPLASTIC"/>
    <property type="match status" value="1"/>
</dbReference>
<feature type="compositionally biased region" description="Basic residues" evidence="1">
    <location>
        <begin position="284"/>
        <end position="294"/>
    </location>
</feature>
<evidence type="ECO:0000313" key="4">
    <source>
        <dbReference type="Proteomes" id="UP000077202"/>
    </source>
</evidence>
<dbReference type="FunFam" id="1.10.10.1770:FF:000001">
    <property type="entry name" value="Tetrapyrrole-binding protein, chloroplastic"/>
    <property type="match status" value="1"/>
</dbReference>
<feature type="domain" description="GUN4-like" evidence="2">
    <location>
        <begin position="60"/>
        <end position="207"/>
    </location>
</feature>
<dbReference type="SUPFAM" id="SSF140869">
    <property type="entry name" value="GUN4-like"/>
    <property type="match status" value="1"/>
</dbReference>
<comment type="caution">
    <text evidence="3">The sequence shown here is derived from an EMBL/GenBank/DDBJ whole genome shotgun (WGS) entry which is preliminary data.</text>
</comment>
<dbReference type="Proteomes" id="UP000077202">
    <property type="component" value="Unassembled WGS sequence"/>
</dbReference>
<protein>
    <recommendedName>
        <fullName evidence="2">GUN4-like domain-containing protein</fullName>
    </recommendedName>
</protein>
<dbReference type="GO" id="GO:0046906">
    <property type="term" value="F:tetrapyrrole binding"/>
    <property type="evidence" value="ECO:0007669"/>
    <property type="project" value="TreeGrafter"/>
</dbReference>
<keyword evidence="4" id="KW-1185">Reference proteome</keyword>
<dbReference type="CDD" id="cd16383">
    <property type="entry name" value="GUN4"/>
    <property type="match status" value="1"/>
</dbReference>
<dbReference type="AlphaFoldDB" id="A0A176VE75"/>
<dbReference type="PANTHER" id="PTHR34800:SF1">
    <property type="entry name" value="TETRAPYRROLE-BINDING PROTEIN, CHLOROPLASTIC"/>
    <property type="match status" value="1"/>
</dbReference>
<dbReference type="Gene3D" id="1.25.40.620">
    <property type="match status" value="1"/>
</dbReference>
<reference evidence="3" key="1">
    <citation type="submission" date="2016-03" db="EMBL/GenBank/DDBJ databases">
        <title>Mechanisms controlling the formation of the plant cell surface in tip-growing cells are functionally conserved among land plants.</title>
        <authorList>
            <person name="Honkanen S."/>
            <person name="Jones V.A."/>
            <person name="Morieri G."/>
            <person name="Champion C."/>
            <person name="Hetherington A.J."/>
            <person name="Kelly S."/>
            <person name="Saint-Marcoux D."/>
            <person name="Proust H."/>
            <person name="Prescott H."/>
            <person name="Dolan L."/>
        </authorList>
    </citation>
    <scope>NUCLEOTIDE SEQUENCE [LARGE SCALE GENOMIC DNA]</scope>
    <source>
        <tissue evidence="3">Whole gametophyte</tissue>
    </source>
</reference>
<organism evidence="3 4">
    <name type="scientific">Marchantia polymorpha subsp. ruderalis</name>
    <dbReference type="NCBI Taxonomy" id="1480154"/>
    <lineage>
        <taxon>Eukaryota</taxon>
        <taxon>Viridiplantae</taxon>
        <taxon>Streptophyta</taxon>
        <taxon>Embryophyta</taxon>
        <taxon>Marchantiophyta</taxon>
        <taxon>Marchantiopsida</taxon>
        <taxon>Marchantiidae</taxon>
        <taxon>Marchantiales</taxon>
        <taxon>Marchantiaceae</taxon>
        <taxon>Marchantia</taxon>
    </lineage>
</organism>
<proteinExistence type="predicted"/>
<dbReference type="EMBL" id="LVLJ01003906">
    <property type="protein sequence ID" value="OAE19248.1"/>
    <property type="molecule type" value="Genomic_DNA"/>
</dbReference>